<proteinExistence type="predicted"/>
<dbReference type="Pfam" id="PF02381">
    <property type="entry name" value="MraZ"/>
    <property type="match status" value="2"/>
</dbReference>
<keyword evidence="3" id="KW-1185">Reference proteome</keyword>
<dbReference type="CDD" id="cd16321">
    <property type="entry name" value="MraZ_C"/>
    <property type="match status" value="1"/>
</dbReference>
<dbReference type="InterPro" id="IPR035644">
    <property type="entry name" value="MraZ_C"/>
</dbReference>
<dbReference type="InterPro" id="IPR037914">
    <property type="entry name" value="SpoVT-AbrB_sf"/>
</dbReference>
<accession>A0ABU7R7W3</accession>
<protein>
    <submittedName>
        <fullName evidence="2">MraZ family transcriptional regulator</fullName>
    </submittedName>
</protein>
<dbReference type="InterPro" id="IPR038619">
    <property type="entry name" value="MraZ_sf"/>
</dbReference>
<dbReference type="InterPro" id="IPR003444">
    <property type="entry name" value="MraZ"/>
</dbReference>
<organism evidence="2 3">
    <name type="scientific">Olsenella absiana</name>
    <dbReference type="NCBI Taxonomy" id="3115222"/>
    <lineage>
        <taxon>Bacteria</taxon>
        <taxon>Bacillati</taxon>
        <taxon>Actinomycetota</taxon>
        <taxon>Coriobacteriia</taxon>
        <taxon>Coriobacteriales</taxon>
        <taxon>Atopobiaceae</taxon>
        <taxon>Olsenella</taxon>
    </lineage>
</organism>
<dbReference type="RefSeq" id="WP_330957451.1">
    <property type="nucleotide sequence ID" value="NZ_JAZGJQ010000001.1"/>
</dbReference>
<feature type="domain" description="MraZ" evidence="1">
    <location>
        <begin position="3"/>
        <end position="55"/>
    </location>
</feature>
<dbReference type="InterPro" id="IPR020603">
    <property type="entry name" value="MraZ_dom"/>
</dbReference>
<reference evidence="2 3" key="1">
    <citation type="submission" date="2024-01" db="EMBL/GenBank/DDBJ databases">
        <title>Description of Olsenella sp. nov., isolated from pig feces.</title>
        <authorList>
            <person name="Chang Y.-H."/>
        </authorList>
    </citation>
    <scope>NUCLEOTIDE SEQUENCE [LARGE SCALE GENOMIC DNA]</scope>
    <source>
        <strain evidence="2 3">YH-ols2223</strain>
    </source>
</reference>
<dbReference type="CDD" id="cd16320">
    <property type="entry name" value="MraZ_N"/>
    <property type="match status" value="1"/>
</dbReference>
<gene>
    <name evidence="2" type="ORF">VXJ25_01555</name>
</gene>
<dbReference type="SUPFAM" id="SSF89447">
    <property type="entry name" value="AbrB/MazE/MraZ-like"/>
    <property type="match status" value="1"/>
</dbReference>
<dbReference type="Proteomes" id="UP001332931">
    <property type="component" value="Unassembled WGS sequence"/>
</dbReference>
<evidence type="ECO:0000259" key="1">
    <source>
        <dbReference type="Pfam" id="PF02381"/>
    </source>
</evidence>
<evidence type="ECO:0000313" key="2">
    <source>
        <dbReference type="EMBL" id="MEE6146688.1"/>
    </source>
</evidence>
<dbReference type="EMBL" id="JAZGJQ010000001">
    <property type="protein sequence ID" value="MEE6146688.1"/>
    <property type="molecule type" value="Genomic_DNA"/>
</dbReference>
<name>A0ABU7R7W3_9ACTN</name>
<dbReference type="PANTHER" id="PTHR34701:SF1">
    <property type="entry name" value="TRANSCRIPTIONAL REGULATOR MRAZ"/>
    <property type="match status" value="1"/>
</dbReference>
<evidence type="ECO:0000313" key="3">
    <source>
        <dbReference type="Proteomes" id="UP001332931"/>
    </source>
</evidence>
<comment type="caution">
    <text evidence="2">The sequence shown here is derived from an EMBL/GenBank/DDBJ whole genome shotgun (WGS) entry which is preliminary data.</text>
</comment>
<dbReference type="PANTHER" id="PTHR34701">
    <property type="entry name" value="TRANSCRIPTIONAL REGULATOR MRAZ"/>
    <property type="match status" value="1"/>
</dbReference>
<dbReference type="Gene3D" id="3.40.1550.20">
    <property type="entry name" value="Transcriptional regulator MraZ domain"/>
    <property type="match status" value="1"/>
</dbReference>
<dbReference type="InterPro" id="IPR035642">
    <property type="entry name" value="MraZ_N"/>
</dbReference>
<feature type="domain" description="MraZ" evidence="1">
    <location>
        <begin position="79"/>
        <end position="135"/>
    </location>
</feature>
<sequence>MYLTGSKQYNLDAKARLTLPAAYRKEFGEQVCLIPLKSSLYGFTPEGFRDWVDSFFEQDGGHFNPRSRDDVRLRLLLTGSAVTVDIDSAGRIALGKLDAADPAARKRLGLERDVTVVGAQDHFEVWNTDSWNALHAGGFEEIDSLMFGDGD</sequence>